<feature type="active site" description="Charge relay system" evidence="1">
    <location>
        <position position="191"/>
    </location>
</feature>
<sequence length="249" mass="28299">MKFLAPRPFQITAGKKAVLLLHSFTGSTIDLRKLGKFLAKNSYSVYAPMYSGHGQAAEELLRYGPAQWWADVQAAYEHLEDEGFEEIAVVGISLGAILALKTAYELSPVGLVTMSIPLARDEVILRKRVVHYAKNHMQYEDKTPLERQQALMDLKAAKMEIIPQFTRFIDEQLANLAEINIPILTMYGEQDDILYKESAHYIINNSSSQRTILRHYKEAGHLLTMSADQDAVNEDILQFLNSLQWKNNR</sequence>
<evidence type="ECO:0000256" key="1">
    <source>
        <dbReference type="PIRSR" id="PIRSR017388-1"/>
    </source>
</evidence>
<dbReference type="GO" id="GO:0052689">
    <property type="term" value="F:carboxylic ester hydrolase activity"/>
    <property type="evidence" value="ECO:0007669"/>
    <property type="project" value="InterPro"/>
</dbReference>
<feature type="active site" description="Charge relay system" evidence="1">
    <location>
        <position position="221"/>
    </location>
</feature>
<dbReference type="Pfam" id="PF12146">
    <property type="entry name" value="Hydrolase_4"/>
    <property type="match status" value="1"/>
</dbReference>
<feature type="active site" description="Nucleophile" evidence="1">
    <location>
        <position position="93"/>
    </location>
</feature>
<evidence type="ECO:0000313" key="3">
    <source>
        <dbReference type="EMBL" id="PWI25094.1"/>
    </source>
</evidence>
<comment type="caution">
    <text evidence="3">The sequence shown here is derived from an EMBL/GenBank/DDBJ whole genome shotgun (WGS) entry which is preliminary data.</text>
</comment>
<name>A0A2U3AKQ9_9BACL</name>
<dbReference type="Gene3D" id="3.40.50.1820">
    <property type="entry name" value="alpha/beta hydrolase"/>
    <property type="match status" value="1"/>
</dbReference>
<dbReference type="InterPro" id="IPR029058">
    <property type="entry name" value="AB_hydrolase_fold"/>
</dbReference>
<dbReference type="EMBL" id="QFVR01000012">
    <property type="protein sequence ID" value="PWI25094.1"/>
    <property type="molecule type" value="Genomic_DNA"/>
</dbReference>
<protein>
    <submittedName>
        <fullName evidence="3">Carboxylesterase</fullName>
    </submittedName>
</protein>
<dbReference type="PIRSF" id="PIRSF017388">
    <property type="entry name" value="Esterase_lipase"/>
    <property type="match status" value="1"/>
</dbReference>
<proteinExistence type="predicted"/>
<dbReference type="Proteomes" id="UP000245938">
    <property type="component" value="Unassembled WGS sequence"/>
</dbReference>
<keyword evidence="4" id="KW-1185">Reference proteome</keyword>
<organism evidence="3 4">
    <name type="scientific">Kurthia sibirica</name>
    <dbReference type="NCBI Taxonomy" id="202750"/>
    <lineage>
        <taxon>Bacteria</taxon>
        <taxon>Bacillati</taxon>
        <taxon>Bacillota</taxon>
        <taxon>Bacilli</taxon>
        <taxon>Bacillales</taxon>
        <taxon>Caryophanaceae</taxon>
        <taxon>Kurthia</taxon>
    </lineage>
</organism>
<dbReference type="InterPro" id="IPR012354">
    <property type="entry name" value="Esterase_lipase"/>
</dbReference>
<dbReference type="InterPro" id="IPR051044">
    <property type="entry name" value="MAG_DAG_Lipase"/>
</dbReference>
<feature type="domain" description="Serine aminopeptidase S33" evidence="2">
    <location>
        <begin position="15"/>
        <end position="224"/>
    </location>
</feature>
<dbReference type="InterPro" id="IPR022742">
    <property type="entry name" value="Hydrolase_4"/>
</dbReference>
<gene>
    <name evidence="3" type="ORF">DEX24_10140</name>
</gene>
<evidence type="ECO:0000259" key="2">
    <source>
        <dbReference type="Pfam" id="PF12146"/>
    </source>
</evidence>
<dbReference type="PANTHER" id="PTHR11614">
    <property type="entry name" value="PHOSPHOLIPASE-RELATED"/>
    <property type="match status" value="1"/>
</dbReference>
<dbReference type="SUPFAM" id="SSF53474">
    <property type="entry name" value="alpha/beta-Hydrolases"/>
    <property type="match status" value="1"/>
</dbReference>
<dbReference type="AlphaFoldDB" id="A0A2U3AKQ9"/>
<dbReference type="RefSeq" id="WP_109306320.1">
    <property type="nucleotide sequence ID" value="NZ_BJUF01000019.1"/>
</dbReference>
<reference evidence="3 4" key="1">
    <citation type="submission" date="2018-05" db="EMBL/GenBank/DDBJ databases">
        <title>Kurthia sibirica genome sequence.</title>
        <authorList>
            <person name="Maclea K.S."/>
            <person name="Goen A.E."/>
        </authorList>
    </citation>
    <scope>NUCLEOTIDE SEQUENCE [LARGE SCALE GENOMIC DNA]</scope>
    <source>
        <strain evidence="3 4">ATCC 49154</strain>
    </source>
</reference>
<evidence type="ECO:0000313" key="4">
    <source>
        <dbReference type="Proteomes" id="UP000245938"/>
    </source>
</evidence>
<dbReference type="OrthoDB" id="9800213at2"/>
<accession>A0A2U3AKQ9</accession>